<reference evidence="2 3" key="1">
    <citation type="journal article" date="2015" name="Nature">
        <title>rRNA introns, odd ribosomes, and small enigmatic genomes across a large radiation of phyla.</title>
        <authorList>
            <person name="Brown C.T."/>
            <person name="Hug L.A."/>
            <person name="Thomas B.C."/>
            <person name="Sharon I."/>
            <person name="Castelle C.J."/>
            <person name="Singh A."/>
            <person name="Wilkins M.J."/>
            <person name="Williams K.H."/>
            <person name="Banfield J.F."/>
        </authorList>
    </citation>
    <scope>NUCLEOTIDE SEQUENCE [LARGE SCALE GENOMIC DNA]</scope>
</reference>
<dbReference type="PANTHER" id="PTHR43236:SF2">
    <property type="entry name" value="BLL0069 PROTEIN"/>
    <property type="match status" value="1"/>
</dbReference>
<proteinExistence type="predicted"/>
<dbReference type="AlphaFoldDB" id="A0A0G0RE66"/>
<accession>A0A0G0RE66</accession>
<evidence type="ECO:0000313" key="2">
    <source>
        <dbReference type="EMBL" id="KKR51009.1"/>
    </source>
</evidence>
<feature type="domain" description="IrrE N-terminal-like" evidence="1">
    <location>
        <begin position="80"/>
        <end position="185"/>
    </location>
</feature>
<dbReference type="Proteomes" id="UP000034531">
    <property type="component" value="Unassembled WGS sequence"/>
</dbReference>
<comment type="caution">
    <text evidence="2">The sequence shown here is derived from an EMBL/GenBank/DDBJ whole genome shotgun (WGS) entry which is preliminary data.</text>
</comment>
<dbReference type="Pfam" id="PF06114">
    <property type="entry name" value="Peptidase_M78"/>
    <property type="match status" value="1"/>
</dbReference>
<sequence length="194" mass="22685">MQISTSKLTYSQIRTISEKFLKDYHPSLSIPIPIEEIVELKLKVKISTTPNLKSEFDIDGFINSEFSEITLDDEMFNKFEERARFTISHEIGHGVLHSKIYKNCKIQSKEDYLKFQQSLTDENQKWLEIQAHIFAACVLVPTEKLKEEIKKAVGKQHPQAEFSIPYLQSLPEKFKVSTDVIYRRIQKEKLLAEY</sequence>
<dbReference type="PANTHER" id="PTHR43236">
    <property type="entry name" value="ANTITOXIN HIGA1"/>
    <property type="match status" value="1"/>
</dbReference>
<organism evidence="2 3">
    <name type="scientific">Candidatus Curtissbacteria bacterium GW2011_GWA1_40_16</name>
    <dbReference type="NCBI Taxonomy" id="1618405"/>
    <lineage>
        <taxon>Bacteria</taxon>
        <taxon>Candidatus Curtissiibacteriota</taxon>
    </lineage>
</organism>
<evidence type="ECO:0000313" key="3">
    <source>
        <dbReference type="Proteomes" id="UP000034531"/>
    </source>
</evidence>
<gene>
    <name evidence="2" type="ORF">UT84_C0003G0004</name>
</gene>
<dbReference type="Gene3D" id="1.10.10.2910">
    <property type="match status" value="1"/>
</dbReference>
<evidence type="ECO:0000259" key="1">
    <source>
        <dbReference type="Pfam" id="PF06114"/>
    </source>
</evidence>
<name>A0A0G0RE66_9BACT</name>
<dbReference type="InterPro" id="IPR010359">
    <property type="entry name" value="IrrE_HExxH"/>
</dbReference>
<dbReference type="EMBL" id="LBYI01000003">
    <property type="protein sequence ID" value="KKR51009.1"/>
    <property type="molecule type" value="Genomic_DNA"/>
</dbReference>
<protein>
    <recommendedName>
        <fullName evidence="1">IrrE N-terminal-like domain-containing protein</fullName>
    </recommendedName>
</protein>
<dbReference type="InterPro" id="IPR052345">
    <property type="entry name" value="Rad_response_metalloprotease"/>
</dbReference>